<feature type="domain" description="SLH" evidence="3">
    <location>
        <begin position="821"/>
        <end position="881"/>
    </location>
</feature>
<protein>
    <submittedName>
        <fullName evidence="4">MBG domain-containing protein</fullName>
    </submittedName>
</protein>
<reference evidence="4" key="1">
    <citation type="submission" date="2023-06" db="EMBL/GenBank/DDBJ databases">
        <authorList>
            <person name="Zeman M."/>
            <person name="Kubasova T."/>
            <person name="Jahodarova E."/>
            <person name="Nykrynova M."/>
            <person name="Rychlik I."/>
        </authorList>
    </citation>
    <scope>NUCLEOTIDE SEQUENCE</scope>
    <source>
        <strain evidence="4">176_SSukc20</strain>
    </source>
</reference>
<dbReference type="Proteomes" id="UP001168435">
    <property type="component" value="Unassembled WGS sequence"/>
</dbReference>
<name>A0ABT7XD80_9ACTN</name>
<dbReference type="Gene3D" id="2.60.40.1080">
    <property type="match status" value="2"/>
</dbReference>
<dbReference type="SUPFAM" id="SSF55797">
    <property type="entry name" value="PR-1-like"/>
    <property type="match status" value="1"/>
</dbReference>
<comment type="caution">
    <text evidence="4">The sequence shown here is derived from an EMBL/GenBank/DDBJ whole genome shotgun (WGS) entry which is preliminary data.</text>
</comment>
<dbReference type="RefSeq" id="WP_289835492.1">
    <property type="nucleotide sequence ID" value="NZ_JAUEIQ010000002.1"/>
</dbReference>
<keyword evidence="2" id="KW-0732">Signal</keyword>
<dbReference type="Pfam" id="PF00395">
    <property type="entry name" value="SLH"/>
    <property type="match status" value="2"/>
</dbReference>
<dbReference type="EMBL" id="JAUEIQ010000002">
    <property type="protein sequence ID" value="MDN0063370.1"/>
    <property type="molecule type" value="Genomic_DNA"/>
</dbReference>
<feature type="chain" id="PRO_5046863401" evidence="2">
    <location>
        <begin position="21"/>
        <end position="1013"/>
    </location>
</feature>
<dbReference type="PROSITE" id="PS51272">
    <property type="entry name" value="SLH"/>
    <property type="match status" value="2"/>
</dbReference>
<reference evidence="4" key="2">
    <citation type="submission" date="2024-05" db="EMBL/GenBank/DDBJ databases">
        <title>Identification and characterization of horizontal gene transfer across gut microbiota members of farm animals based on homology search.</title>
        <authorList>
            <person name="Schwarzerova J."/>
            <person name="Nykrynova M."/>
            <person name="Jureckova K."/>
            <person name="Cejkova D."/>
            <person name="Rychlik I."/>
        </authorList>
    </citation>
    <scope>NUCLEOTIDE SEQUENCE</scope>
    <source>
        <strain evidence="4">176_SSukc20</strain>
    </source>
</reference>
<evidence type="ECO:0000256" key="1">
    <source>
        <dbReference type="SAM" id="MobiDB-lite"/>
    </source>
</evidence>
<dbReference type="Pfam" id="PF02368">
    <property type="entry name" value="Big_2"/>
    <property type="match status" value="2"/>
</dbReference>
<dbReference type="InterPro" id="IPR014044">
    <property type="entry name" value="CAP_dom"/>
</dbReference>
<dbReference type="CDD" id="cd05379">
    <property type="entry name" value="CAP_bacterial"/>
    <property type="match status" value="1"/>
</dbReference>
<dbReference type="InterPro" id="IPR041286">
    <property type="entry name" value="MBG_2"/>
</dbReference>
<feature type="signal peptide" evidence="2">
    <location>
        <begin position="1"/>
        <end position="20"/>
    </location>
</feature>
<sequence>MALMASLALVLALSPHAAFADGCNVNPVSQEDILDYAERNNIDLDELTSKSVSYSVQPDVDTPPYAAGSLSDETLNDALKVLNFVRYIAGVPSNVTLNASYNKQAQAAALVNSLNGALSHSPAKPAGISDALYDLGYEGAGSSNIGAGYKNPADSIVRGYLRDEDSGNIDRVGHRRWVLNPPMKQVGFGYAPGNGWNYTAMYAFDRTGSSSCTNVAWPAQNMPVELFQNDDPWSLNVGSEVSESKTTVTLTRQRDGKEWKFSSGSKDGYFHVDNGWYGMVGAIIFRPNGISYNPGDSFTVRITGATSSPIEYQVNFFSLEGGSSQPPVTTPATIDGRDSFTKTFGDADFSLNQSISSGQTLRYYTSDTSVIGLYGDEVSVRGAGTATITVTAQANDRYPEATKTITVTVKKAEATVRANDLTMRSGEKKPTLTASVTGEVSSDRINYSLSCNPSNKVGTYPIVVKLGSNPNYDVTAINGTLTVTAGTGPTINGSNSYTRTFGDGDFKLDAKATNGSTLTYTSSNPSVVTVSSMGYVTVHGAGTATITAKTQATDSAASSSKTISITISKAKATVTAQDKTMGVGGKMPELTATVAGQLSSYPVKYTLSCDANTAATGIYTIKVNLGSNPNYDVTAVNGTLTVTAKKTASIAGSNSFTKTFGNADFSLGASISSGQKLTYSSSNTDVVTVSSNGTVSIKGAGNATITITAQESDTHAKATKQVAVTVAKAKATITVDNKTMKPGDQRPPLTAKVTGEVAGKKIDYSLSCVWSGTEGTYPIEVKLGVNPDYDVTVVNGTLTVSKNGADKPEQPEDPDTPSTPVTGGFPDVDPTDWYATEEVLGYVLEHGLMHGYDDGTFGPYVSITRGQVACVLWNMAGSPNANSESFSDVDYSQYYGGAIRWARAHAVINGYGNNTFDPEKPVTREELCAMLANYAKEIGGVTVASNGQALDTINGASEVADWARTSVSWAVDQGIISGEVDNGVAYVNPSGDAWRCAAAKMFSVLHRDVLHLG</sequence>
<organism evidence="4 5">
    <name type="scientific">Collinsella ihumii</name>
    <dbReference type="NCBI Taxonomy" id="1720204"/>
    <lineage>
        <taxon>Bacteria</taxon>
        <taxon>Bacillati</taxon>
        <taxon>Actinomycetota</taxon>
        <taxon>Coriobacteriia</taxon>
        <taxon>Coriobacteriales</taxon>
        <taxon>Coriobacteriaceae</taxon>
        <taxon>Collinsella</taxon>
    </lineage>
</organism>
<dbReference type="InterPro" id="IPR001119">
    <property type="entry name" value="SLH_dom"/>
</dbReference>
<dbReference type="InterPro" id="IPR008964">
    <property type="entry name" value="Invasin/intimin_cell_adhesion"/>
</dbReference>
<gene>
    <name evidence="4" type="ORF">QVN30_03510</name>
</gene>
<evidence type="ECO:0000313" key="4">
    <source>
        <dbReference type="EMBL" id="MDN0063370.1"/>
    </source>
</evidence>
<dbReference type="InterPro" id="IPR035940">
    <property type="entry name" value="CAP_sf"/>
</dbReference>
<feature type="region of interest" description="Disordered" evidence="1">
    <location>
        <begin position="800"/>
        <end position="828"/>
    </location>
</feature>
<dbReference type="InterPro" id="IPR003343">
    <property type="entry name" value="Big_2"/>
</dbReference>
<proteinExistence type="predicted"/>
<dbReference type="Pfam" id="PF00188">
    <property type="entry name" value="CAP"/>
    <property type="match status" value="1"/>
</dbReference>
<dbReference type="Gene3D" id="3.40.33.10">
    <property type="entry name" value="CAP"/>
    <property type="match status" value="1"/>
</dbReference>
<evidence type="ECO:0000259" key="3">
    <source>
        <dbReference type="PROSITE" id="PS51272"/>
    </source>
</evidence>
<keyword evidence="5" id="KW-1185">Reference proteome</keyword>
<dbReference type="SMART" id="SM00635">
    <property type="entry name" value="BID_2"/>
    <property type="match status" value="3"/>
</dbReference>
<dbReference type="SUPFAM" id="SSF49373">
    <property type="entry name" value="Invasin/intimin cell-adhesion fragments"/>
    <property type="match status" value="2"/>
</dbReference>
<accession>A0ABT7XD80</accession>
<evidence type="ECO:0000313" key="5">
    <source>
        <dbReference type="Proteomes" id="UP001168435"/>
    </source>
</evidence>
<feature type="domain" description="SLH" evidence="3">
    <location>
        <begin position="882"/>
        <end position="945"/>
    </location>
</feature>
<dbReference type="Pfam" id="PF18676">
    <property type="entry name" value="MBG_2"/>
    <property type="match status" value="3"/>
</dbReference>
<evidence type="ECO:0000256" key="2">
    <source>
        <dbReference type="SAM" id="SignalP"/>
    </source>
</evidence>